<dbReference type="Proteomes" id="UP000016930">
    <property type="component" value="Unassembled WGS sequence"/>
</dbReference>
<accession>M2R9Z3</accession>
<dbReference type="OrthoDB" id="5865767at2759"/>
<proteinExistence type="predicted"/>
<evidence type="ECO:0000313" key="3">
    <source>
        <dbReference type="Proteomes" id="UP000016930"/>
    </source>
</evidence>
<keyword evidence="3" id="KW-1185">Reference proteome</keyword>
<sequence length="185" mass="20530">MDDGSRPNNSAINSRRSYDASNSSGSAPSFGESSRTSQSTNTSPSSHEGTSLFSRTRLFHPTSVDKSDKSDKLDSSNTQSKQPEVPEPDPKDLARQYSLQYAESGLASDYSKRKNVIRVRFEGEQFLLQARDVAAVVDWIEGIQAGTNISLDLDARPMPKGPMFPRRRRRRPRRPDVQAAANNAR</sequence>
<dbReference type="Gene3D" id="2.30.29.30">
    <property type="entry name" value="Pleckstrin-homology domain (PH domain)/Phosphotyrosine-binding domain (PTB)"/>
    <property type="match status" value="1"/>
</dbReference>
<evidence type="ECO:0008006" key="4">
    <source>
        <dbReference type="Google" id="ProtNLM"/>
    </source>
</evidence>
<feature type="region of interest" description="Disordered" evidence="1">
    <location>
        <begin position="154"/>
        <end position="185"/>
    </location>
</feature>
<organism evidence="2 3">
    <name type="scientific">Ceriporiopsis subvermispora (strain B)</name>
    <name type="common">White-rot fungus</name>
    <name type="synonym">Gelatoporia subvermispora</name>
    <dbReference type="NCBI Taxonomy" id="914234"/>
    <lineage>
        <taxon>Eukaryota</taxon>
        <taxon>Fungi</taxon>
        <taxon>Dikarya</taxon>
        <taxon>Basidiomycota</taxon>
        <taxon>Agaricomycotina</taxon>
        <taxon>Agaricomycetes</taxon>
        <taxon>Polyporales</taxon>
        <taxon>Gelatoporiaceae</taxon>
        <taxon>Gelatoporia</taxon>
    </lineage>
</organism>
<evidence type="ECO:0000313" key="2">
    <source>
        <dbReference type="EMBL" id="EMD35596.1"/>
    </source>
</evidence>
<dbReference type="SUPFAM" id="SSF50729">
    <property type="entry name" value="PH domain-like"/>
    <property type="match status" value="1"/>
</dbReference>
<reference evidence="2 3" key="1">
    <citation type="journal article" date="2012" name="Proc. Natl. Acad. Sci. U.S.A.">
        <title>Comparative genomics of Ceriporiopsis subvermispora and Phanerochaete chrysosporium provide insight into selective ligninolysis.</title>
        <authorList>
            <person name="Fernandez-Fueyo E."/>
            <person name="Ruiz-Duenas F.J."/>
            <person name="Ferreira P."/>
            <person name="Floudas D."/>
            <person name="Hibbett D.S."/>
            <person name="Canessa P."/>
            <person name="Larrondo L.F."/>
            <person name="James T.Y."/>
            <person name="Seelenfreund D."/>
            <person name="Lobos S."/>
            <person name="Polanco R."/>
            <person name="Tello M."/>
            <person name="Honda Y."/>
            <person name="Watanabe T."/>
            <person name="Watanabe T."/>
            <person name="Ryu J.S."/>
            <person name="Kubicek C.P."/>
            <person name="Schmoll M."/>
            <person name="Gaskell J."/>
            <person name="Hammel K.E."/>
            <person name="St John F.J."/>
            <person name="Vanden Wymelenberg A."/>
            <person name="Sabat G."/>
            <person name="Splinter BonDurant S."/>
            <person name="Syed K."/>
            <person name="Yadav J.S."/>
            <person name="Doddapaneni H."/>
            <person name="Subramanian V."/>
            <person name="Lavin J.L."/>
            <person name="Oguiza J.A."/>
            <person name="Perez G."/>
            <person name="Pisabarro A.G."/>
            <person name="Ramirez L."/>
            <person name="Santoyo F."/>
            <person name="Master E."/>
            <person name="Coutinho P.M."/>
            <person name="Henrissat B."/>
            <person name="Lombard V."/>
            <person name="Magnuson J.K."/>
            <person name="Kuees U."/>
            <person name="Hori C."/>
            <person name="Igarashi K."/>
            <person name="Samejima M."/>
            <person name="Held B.W."/>
            <person name="Barry K.W."/>
            <person name="LaButti K.M."/>
            <person name="Lapidus A."/>
            <person name="Lindquist E.A."/>
            <person name="Lucas S.M."/>
            <person name="Riley R."/>
            <person name="Salamov A.A."/>
            <person name="Hoffmeister D."/>
            <person name="Schwenk D."/>
            <person name="Hadar Y."/>
            <person name="Yarden O."/>
            <person name="de Vries R.P."/>
            <person name="Wiebenga A."/>
            <person name="Stenlid J."/>
            <person name="Eastwood D."/>
            <person name="Grigoriev I.V."/>
            <person name="Berka R.M."/>
            <person name="Blanchette R.A."/>
            <person name="Kersten P."/>
            <person name="Martinez A.T."/>
            <person name="Vicuna R."/>
            <person name="Cullen D."/>
        </authorList>
    </citation>
    <scope>NUCLEOTIDE SEQUENCE [LARGE SCALE GENOMIC DNA]</scope>
    <source>
        <strain evidence="2 3">B</strain>
    </source>
</reference>
<feature type="compositionally biased region" description="Polar residues" evidence="1">
    <location>
        <begin position="1"/>
        <end position="12"/>
    </location>
</feature>
<dbReference type="AlphaFoldDB" id="M2R9Z3"/>
<feature type="compositionally biased region" description="Low complexity" evidence="1">
    <location>
        <begin position="13"/>
        <end position="34"/>
    </location>
</feature>
<dbReference type="STRING" id="914234.M2R9Z3"/>
<dbReference type="EMBL" id="KB445800">
    <property type="protein sequence ID" value="EMD35596.1"/>
    <property type="molecule type" value="Genomic_DNA"/>
</dbReference>
<dbReference type="PANTHER" id="PTHR37283:SF1">
    <property type="entry name" value="PH DOMAIN-CONTAINING PROTEIN YHR131C"/>
    <property type="match status" value="1"/>
</dbReference>
<protein>
    <recommendedName>
        <fullName evidence="4">PH domain-containing protein</fullName>
    </recommendedName>
</protein>
<feature type="region of interest" description="Disordered" evidence="1">
    <location>
        <begin position="1"/>
        <end position="93"/>
    </location>
</feature>
<evidence type="ECO:0000256" key="1">
    <source>
        <dbReference type="SAM" id="MobiDB-lite"/>
    </source>
</evidence>
<gene>
    <name evidence="2" type="ORF">CERSUDRAFT_53822</name>
</gene>
<feature type="compositionally biased region" description="Basic and acidic residues" evidence="1">
    <location>
        <begin position="63"/>
        <end position="74"/>
    </location>
</feature>
<dbReference type="InterPro" id="IPR011993">
    <property type="entry name" value="PH-like_dom_sf"/>
</dbReference>
<name>M2R9Z3_CERS8</name>
<dbReference type="PANTHER" id="PTHR37283">
    <property type="entry name" value="PH DOMAIN-CONTAINING PROTEIN YHR131C"/>
    <property type="match status" value="1"/>
</dbReference>
<feature type="compositionally biased region" description="Polar residues" evidence="1">
    <location>
        <begin position="35"/>
        <end position="54"/>
    </location>
</feature>
<dbReference type="HOGENOM" id="CLU_125548_0_0_1"/>